<dbReference type="EMBL" id="UINC01119788">
    <property type="protein sequence ID" value="SVC93867.1"/>
    <property type="molecule type" value="Genomic_DNA"/>
</dbReference>
<protein>
    <submittedName>
        <fullName evidence="4">Uncharacterized protein</fullName>
    </submittedName>
</protein>
<sequence length="323" mass="35621">LILYTGHQAPLGLQGSLAEDIFGWTKDKLRVIVGHLGGGFGIRAETYPEEIVTVYAAHKQSRPVKWNGDRTQEFYGTVHGRDQLSTAELACSRDGKIQALRILTRSNIGAYPTGPGAAIPPVVGPKILTSLYHVPCFHLEVRSYLTNTVPMGAYRGAGRPEAIYLIERLVQKTAEEMSLDPLEFRKRNFIPPQAMPYTSAMGEIYDSGDFEKVLDQALEISGWNDFESRVQTSQDKGRIRGRGISCYIEWTGAIWHEEVTTEARDDGSIVLYTGTQNMGQGLKTAFTQLLSEQLELPIGKIEVVQGDTDLVKGVGSVGSRSLF</sequence>
<evidence type="ECO:0000256" key="1">
    <source>
        <dbReference type="ARBA" id="ARBA00022505"/>
    </source>
</evidence>
<name>A0A382R9P4_9ZZZZ</name>
<feature type="non-terminal residue" evidence="4">
    <location>
        <position position="323"/>
    </location>
</feature>
<dbReference type="InterPro" id="IPR016208">
    <property type="entry name" value="Ald_Oxase/xanthine_DH-like"/>
</dbReference>
<dbReference type="InterPro" id="IPR046867">
    <property type="entry name" value="AldOxase/xan_DH_MoCoBD2"/>
</dbReference>
<reference evidence="4" key="1">
    <citation type="submission" date="2018-05" db="EMBL/GenBank/DDBJ databases">
        <authorList>
            <person name="Lanie J.A."/>
            <person name="Ng W.-L."/>
            <person name="Kazmierczak K.M."/>
            <person name="Andrzejewski T.M."/>
            <person name="Davidsen T.M."/>
            <person name="Wayne K.J."/>
            <person name="Tettelin H."/>
            <person name="Glass J.I."/>
            <person name="Rusch D."/>
            <person name="Podicherti R."/>
            <person name="Tsui H.-C.T."/>
            <person name="Winkler M.E."/>
        </authorList>
    </citation>
    <scope>NUCLEOTIDE SEQUENCE</scope>
</reference>
<proteinExistence type="predicted"/>
<feature type="domain" description="Aldehyde oxidase/xanthine dehydrogenase second molybdopterin binding" evidence="3">
    <location>
        <begin position="217"/>
        <end position="322"/>
    </location>
</feature>
<dbReference type="AlphaFoldDB" id="A0A382R9P4"/>
<dbReference type="Pfam" id="PF20256">
    <property type="entry name" value="MoCoBD_2"/>
    <property type="match status" value="1"/>
</dbReference>
<accession>A0A382R9P4</accession>
<organism evidence="4">
    <name type="scientific">marine metagenome</name>
    <dbReference type="NCBI Taxonomy" id="408172"/>
    <lineage>
        <taxon>unclassified sequences</taxon>
        <taxon>metagenomes</taxon>
        <taxon>ecological metagenomes</taxon>
    </lineage>
</organism>
<dbReference type="GO" id="GO:0005506">
    <property type="term" value="F:iron ion binding"/>
    <property type="evidence" value="ECO:0007669"/>
    <property type="project" value="InterPro"/>
</dbReference>
<dbReference type="PANTHER" id="PTHR11908:SF132">
    <property type="entry name" value="ALDEHYDE OXIDASE 1-RELATED"/>
    <property type="match status" value="1"/>
</dbReference>
<dbReference type="GO" id="GO:0016491">
    <property type="term" value="F:oxidoreductase activity"/>
    <property type="evidence" value="ECO:0007669"/>
    <property type="project" value="InterPro"/>
</dbReference>
<dbReference type="Pfam" id="PF02738">
    <property type="entry name" value="MoCoBD_1"/>
    <property type="match status" value="1"/>
</dbReference>
<keyword evidence="1" id="KW-0500">Molybdenum</keyword>
<evidence type="ECO:0000259" key="2">
    <source>
        <dbReference type="Pfam" id="PF02738"/>
    </source>
</evidence>
<dbReference type="InterPro" id="IPR008274">
    <property type="entry name" value="AldOxase/xan_DH_MoCoBD1"/>
</dbReference>
<dbReference type="Gene3D" id="3.30.365.10">
    <property type="entry name" value="Aldehyde oxidase/xanthine dehydrogenase, molybdopterin binding domain"/>
    <property type="match status" value="4"/>
</dbReference>
<evidence type="ECO:0000313" key="4">
    <source>
        <dbReference type="EMBL" id="SVC93867.1"/>
    </source>
</evidence>
<dbReference type="SUPFAM" id="SSF56003">
    <property type="entry name" value="Molybdenum cofactor-binding domain"/>
    <property type="match status" value="1"/>
</dbReference>
<evidence type="ECO:0000259" key="3">
    <source>
        <dbReference type="Pfam" id="PF20256"/>
    </source>
</evidence>
<dbReference type="InterPro" id="IPR037165">
    <property type="entry name" value="AldOxase/xan_DH_Mopterin-bd_sf"/>
</dbReference>
<feature type="non-terminal residue" evidence="4">
    <location>
        <position position="1"/>
    </location>
</feature>
<dbReference type="PANTHER" id="PTHR11908">
    <property type="entry name" value="XANTHINE DEHYDROGENASE"/>
    <property type="match status" value="1"/>
</dbReference>
<gene>
    <name evidence="4" type="ORF">METZ01_LOCUS346721</name>
</gene>
<feature type="domain" description="Aldehyde oxidase/xanthine dehydrogenase first molybdopterin binding" evidence="2">
    <location>
        <begin position="2"/>
        <end position="189"/>
    </location>
</feature>